<organism evidence="1">
    <name type="scientific">marine metagenome</name>
    <dbReference type="NCBI Taxonomy" id="408172"/>
    <lineage>
        <taxon>unclassified sequences</taxon>
        <taxon>metagenomes</taxon>
        <taxon>ecological metagenomes</taxon>
    </lineage>
</organism>
<accession>A0A382M2P6</accession>
<gene>
    <name evidence="1" type="ORF">METZ01_LOCUS294811</name>
</gene>
<sequence>MLFVATGCGTVAKATGRFAVGTLTSGGSVTAGAQNAAVGAAVDLAAQPKGGEVVNAAPKIVTVYSAATGLQKIIPWREGLTVYSARRTAQMTGAVGLCQIERGDETLESNFRTTLEPGDVL</sequence>
<dbReference type="AlphaFoldDB" id="A0A382M2P6"/>
<name>A0A382M2P6_9ZZZZ</name>
<protein>
    <submittedName>
        <fullName evidence="1">Uncharacterized protein</fullName>
    </submittedName>
</protein>
<proteinExistence type="predicted"/>
<feature type="non-terminal residue" evidence="1">
    <location>
        <position position="121"/>
    </location>
</feature>
<dbReference type="EMBL" id="UINC01090214">
    <property type="protein sequence ID" value="SVC41957.1"/>
    <property type="molecule type" value="Genomic_DNA"/>
</dbReference>
<reference evidence="1" key="1">
    <citation type="submission" date="2018-05" db="EMBL/GenBank/DDBJ databases">
        <authorList>
            <person name="Lanie J.A."/>
            <person name="Ng W.-L."/>
            <person name="Kazmierczak K.M."/>
            <person name="Andrzejewski T.M."/>
            <person name="Davidsen T.M."/>
            <person name="Wayne K.J."/>
            <person name="Tettelin H."/>
            <person name="Glass J.I."/>
            <person name="Rusch D."/>
            <person name="Podicherti R."/>
            <person name="Tsui H.-C.T."/>
            <person name="Winkler M.E."/>
        </authorList>
    </citation>
    <scope>NUCLEOTIDE SEQUENCE</scope>
</reference>
<evidence type="ECO:0000313" key="1">
    <source>
        <dbReference type="EMBL" id="SVC41957.1"/>
    </source>
</evidence>